<feature type="transmembrane region" description="Helical" evidence="1">
    <location>
        <begin position="244"/>
        <end position="266"/>
    </location>
</feature>
<evidence type="ECO:0000313" key="3">
    <source>
        <dbReference type="Proteomes" id="UP000017973"/>
    </source>
</evidence>
<name>V6M2U8_9BACL</name>
<evidence type="ECO:0000313" key="2">
    <source>
        <dbReference type="EMBL" id="EST52946.1"/>
    </source>
</evidence>
<feature type="transmembrane region" description="Helical" evidence="1">
    <location>
        <begin position="31"/>
        <end position="48"/>
    </location>
</feature>
<organism evidence="2 3">
    <name type="scientific">Brevibacillus panacihumi W25</name>
    <dbReference type="NCBI Taxonomy" id="1408254"/>
    <lineage>
        <taxon>Bacteria</taxon>
        <taxon>Bacillati</taxon>
        <taxon>Bacillota</taxon>
        <taxon>Bacilli</taxon>
        <taxon>Bacillales</taxon>
        <taxon>Paenibacillaceae</taxon>
        <taxon>Brevibacillus</taxon>
    </lineage>
</organism>
<keyword evidence="1" id="KW-1133">Transmembrane helix</keyword>
<dbReference type="EMBL" id="AYJU01000017">
    <property type="protein sequence ID" value="EST52946.1"/>
    <property type="molecule type" value="Genomic_DNA"/>
</dbReference>
<reference evidence="2 3" key="1">
    <citation type="journal article" date="2014" name="Genome Announc.">
        <title>Draft Genome Sequence of Brevibacillus panacihumi Strain W25, a Halotolerant Hydrocarbon-Degrading Bacterium.</title>
        <authorList>
            <person name="Wang X."/>
            <person name="Jin D."/>
            <person name="Zhou L."/>
            <person name="Wu L."/>
            <person name="An W."/>
            <person name="Chen Y."/>
            <person name="Zhao L."/>
        </authorList>
    </citation>
    <scope>NUCLEOTIDE SEQUENCE [LARGE SCALE GENOMIC DNA]</scope>
    <source>
        <strain evidence="2 3">W25</strain>
    </source>
</reference>
<feature type="transmembrane region" description="Helical" evidence="1">
    <location>
        <begin position="385"/>
        <end position="409"/>
    </location>
</feature>
<protein>
    <submittedName>
        <fullName evidence="2">Uncharacterized protein</fullName>
    </submittedName>
</protein>
<proteinExistence type="predicted"/>
<comment type="caution">
    <text evidence="2">The sequence shown here is derived from an EMBL/GenBank/DDBJ whole genome shotgun (WGS) entry which is preliminary data.</text>
</comment>
<gene>
    <name evidence="2" type="ORF">T458_18580</name>
</gene>
<dbReference type="eggNOG" id="COG3069">
    <property type="taxonomic scope" value="Bacteria"/>
</dbReference>
<feature type="transmembrane region" description="Helical" evidence="1">
    <location>
        <begin position="85"/>
        <end position="104"/>
    </location>
</feature>
<feature type="transmembrane region" description="Helical" evidence="1">
    <location>
        <begin position="313"/>
        <end position="339"/>
    </location>
</feature>
<keyword evidence="1" id="KW-0472">Membrane</keyword>
<sequence length="456" mass="51549">MKGSHVMRVFLYTTLILLYMLSQFIPHLFLSYTIGVIAVITCLISAFHARGLHRVTGFVFLVLGIFLFIYNDLEWHTFFLQFQSMLGLLSLFVVLPFINSLIRIGRYDKSLSQLLQDRVTRLTSLYKRSFLVCHFLGVFLNMAALPLLIQSVKPSLHTMSRDDINQFFTKNLLRPYALCLTWSPMEVIVSRSIDITQAQYYMILPIVLGIAAIATGVDFVLSGRRYKEIPVSMPQTREVDLKKVIKKVAQMLGMLFLFIVLVTITQQILGQGFLFSVVLLLVPFSIFWAACLKKTKIFLSATIPHWKVRVDGLANYFFMFLSAGLFVGVLAISGMLSFLEPLFQYAAETPVFLYLFIGAYFLVTAFIGFHPLISQTFLAEFLVPILPQVATLPLAVVLVTCGLSTIMYSPFNLSVSLLSSELKINPFRMAGWNVGYGVVYILISIVVALGLEWAFY</sequence>
<feature type="transmembrane region" description="Helical" evidence="1">
    <location>
        <begin position="429"/>
        <end position="451"/>
    </location>
</feature>
<feature type="transmembrane region" description="Helical" evidence="1">
    <location>
        <begin position="200"/>
        <end position="223"/>
    </location>
</feature>
<accession>V6M2U8</accession>
<evidence type="ECO:0000256" key="1">
    <source>
        <dbReference type="SAM" id="Phobius"/>
    </source>
</evidence>
<dbReference type="HOGENOM" id="CLU_038679_0_0_9"/>
<dbReference type="STRING" id="1408254.T458_18580"/>
<dbReference type="Proteomes" id="UP000017973">
    <property type="component" value="Unassembled WGS sequence"/>
</dbReference>
<feature type="transmembrane region" description="Helical" evidence="1">
    <location>
        <begin position="55"/>
        <end position="73"/>
    </location>
</feature>
<keyword evidence="3" id="KW-1185">Reference proteome</keyword>
<dbReference type="AlphaFoldDB" id="V6M2U8"/>
<feature type="transmembrane region" description="Helical" evidence="1">
    <location>
        <begin position="272"/>
        <end position="292"/>
    </location>
</feature>
<dbReference type="PATRIC" id="fig|1408254.3.peg.3664"/>
<feature type="transmembrane region" description="Helical" evidence="1">
    <location>
        <begin position="125"/>
        <end position="149"/>
    </location>
</feature>
<feature type="transmembrane region" description="Helical" evidence="1">
    <location>
        <begin position="351"/>
        <end position="373"/>
    </location>
</feature>
<keyword evidence="1" id="KW-0812">Transmembrane</keyword>